<keyword evidence="2" id="KW-1185">Reference proteome</keyword>
<evidence type="ECO:0000313" key="1">
    <source>
        <dbReference type="EMBL" id="PXW94299.1"/>
    </source>
</evidence>
<reference evidence="2" key="1">
    <citation type="submission" date="2018-05" db="EMBL/GenBank/DDBJ databases">
        <authorList>
            <person name="Deangelis K."/>
            <person name="Huntemann M."/>
            <person name="Clum A."/>
            <person name="Pillay M."/>
            <person name="Palaniappan K."/>
            <person name="Varghese N."/>
            <person name="Mikhailova N."/>
            <person name="Stamatis D."/>
            <person name="Reddy T."/>
            <person name="Daum C."/>
            <person name="Shapiro N."/>
            <person name="Ivanova N."/>
            <person name="Kyrpides N."/>
            <person name="Woyke T."/>
        </authorList>
    </citation>
    <scope>NUCLEOTIDE SEQUENCE [LARGE SCALE GENOMIC DNA]</scope>
    <source>
        <strain evidence="2">GAS496</strain>
    </source>
</reference>
<evidence type="ECO:0000313" key="2">
    <source>
        <dbReference type="Proteomes" id="UP000247781"/>
    </source>
</evidence>
<dbReference type="AlphaFoldDB" id="A0A318GY50"/>
<dbReference type="EMBL" id="QJJU01000070">
    <property type="protein sequence ID" value="PXW94299.1"/>
    <property type="molecule type" value="Genomic_DNA"/>
</dbReference>
<gene>
    <name evidence="1" type="ORF">C8E89_1702</name>
</gene>
<protein>
    <submittedName>
        <fullName evidence="1">Uncharacterized protein</fullName>
    </submittedName>
</protein>
<accession>A0A318GY50</accession>
<comment type="caution">
    <text evidence="1">The sequence shown here is derived from an EMBL/GenBank/DDBJ whole genome shotgun (WGS) entry which is preliminary data.</text>
</comment>
<reference evidence="1 2" key="2">
    <citation type="submission" date="2018-06" db="EMBL/GenBank/DDBJ databases">
        <title>Sequencing of bacterial isolates from soil warming experiment in Harvard Forest, Massachusetts, USA.</title>
        <authorList>
            <person name="Deangelis K.PhD."/>
        </authorList>
    </citation>
    <scope>NUCLEOTIDE SEQUENCE [LARGE SCALE GENOMIC DNA]</scope>
    <source>
        <strain evidence="1 2">GAS496</strain>
    </source>
</reference>
<organism evidence="1 2">
    <name type="scientific">Mycolicibacterium moriokaense</name>
    <dbReference type="NCBI Taxonomy" id="39691"/>
    <lineage>
        <taxon>Bacteria</taxon>
        <taxon>Bacillati</taxon>
        <taxon>Actinomycetota</taxon>
        <taxon>Actinomycetes</taxon>
        <taxon>Mycobacteriales</taxon>
        <taxon>Mycobacteriaceae</taxon>
        <taxon>Mycolicibacterium</taxon>
    </lineage>
</organism>
<name>A0A318GY50_9MYCO</name>
<dbReference type="Proteomes" id="UP000247781">
    <property type="component" value="Unassembled WGS sequence"/>
</dbReference>
<sequence length="67" mass="7587">MARQQRVIEHRVISRTGHHRLPDGSLLRVDTELGRWVGTLYTPEMKVKIQIVGSDAEVHAWADKVAA</sequence>
<dbReference type="RefSeq" id="WP_181428549.1">
    <property type="nucleotide sequence ID" value="NZ_QJJU01000070.1"/>
</dbReference>
<proteinExistence type="predicted"/>